<dbReference type="PROSITE" id="PS50158">
    <property type="entry name" value="ZF_CCHC"/>
    <property type="match status" value="1"/>
</dbReference>
<feature type="domain" description="CCHC-type" evidence="4">
    <location>
        <begin position="320"/>
        <end position="334"/>
    </location>
</feature>
<dbReference type="AlphaFoldDB" id="A0A0C3KYS2"/>
<evidence type="ECO:0000256" key="2">
    <source>
        <dbReference type="PROSITE-ProRule" id="PRU00047"/>
    </source>
</evidence>
<dbReference type="GO" id="GO:0003676">
    <property type="term" value="F:nucleic acid binding"/>
    <property type="evidence" value="ECO:0007669"/>
    <property type="project" value="InterPro"/>
</dbReference>
<keyword evidence="3" id="KW-0175">Coiled coil</keyword>
<keyword evidence="2" id="KW-0862">Zinc</keyword>
<dbReference type="SUPFAM" id="SSF57756">
    <property type="entry name" value="Retrovirus zinc finger-like domains"/>
    <property type="match status" value="1"/>
</dbReference>
<evidence type="ECO:0000259" key="4">
    <source>
        <dbReference type="PROSITE" id="PS50158"/>
    </source>
</evidence>
<dbReference type="Gene3D" id="4.10.60.10">
    <property type="entry name" value="Zinc finger, CCHC-type"/>
    <property type="match status" value="1"/>
</dbReference>
<dbReference type="GO" id="GO:0008270">
    <property type="term" value="F:zinc ion binding"/>
    <property type="evidence" value="ECO:0007669"/>
    <property type="project" value="UniProtKB-KW"/>
</dbReference>
<sequence length="384" mass="43490">MTDLKPFRGDEDETQDPQTFLRTFKRIMRMAAVTDEMEKIEALQDYLAPCSEAQRWYDGLSSSQKVIWTELEKAFNEQWEPLPAAVKTQEAYQEELTALTLKDEEVGTRKEVGGTKVWAHIVWAKEVLRLAKAAGVERDIGLVRIVHKQLPKVIRKLTKKKYTSFEDLASEVRGLDVEEIQREKEELDERKKEEDERERRLAQQQKASLADFTARLQRLTIAPTNIAAPATTVPKPASTSSCFTIQQGRQAPAPLTDTQKEIIRNNVNKLTHHAADPGGWRAYEAQLNAWTQTYGEATRVAEHTPFPLRPGTAAVCSGECYKCGTHGHTSRDCPIPPRDRMRLDPRETAWRAMCNRALGPINRATATDIRLVIEDEQGKEDGSP</sequence>
<dbReference type="InterPro" id="IPR001878">
    <property type="entry name" value="Znf_CCHC"/>
</dbReference>
<dbReference type="HOGENOM" id="CLU_037286_0_0_1"/>
<dbReference type="PANTHER" id="PTHR33223:SF6">
    <property type="entry name" value="CCHC-TYPE DOMAIN-CONTAINING PROTEIN"/>
    <property type="match status" value="1"/>
</dbReference>
<evidence type="ECO:0000256" key="1">
    <source>
        <dbReference type="ARBA" id="ARBA00022664"/>
    </source>
</evidence>
<dbReference type="GO" id="GO:0006397">
    <property type="term" value="P:mRNA processing"/>
    <property type="evidence" value="ECO:0007669"/>
    <property type="project" value="UniProtKB-KW"/>
</dbReference>
<keyword evidence="6" id="KW-1185">Reference proteome</keyword>
<evidence type="ECO:0000313" key="5">
    <source>
        <dbReference type="EMBL" id="KIO14672.1"/>
    </source>
</evidence>
<dbReference type="EMBL" id="KN831944">
    <property type="protein sequence ID" value="KIO14672.1"/>
    <property type="molecule type" value="Genomic_DNA"/>
</dbReference>
<proteinExistence type="predicted"/>
<dbReference type="Proteomes" id="UP000054217">
    <property type="component" value="Unassembled WGS sequence"/>
</dbReference>
<keyword evidence="2" id="KW-0863">Zinc-finger</keyword>
<dbReference type="Pfam" id="PF00098">
    <property type="entry name" value="zf-CCHC"/>
    <property type="match status" value="1"/>
</dbReference>
<dbReference type="PANTHER" id="PTHR33223">
    <property type="entry name" value="CCHC-TYPE DOMAIN-CONTAINING PROTEIN"/>
    <property type="match status" value="1"/>
</dbReference>
<dbReference type="InParanoid" id="A0A0C3KYS2"/>
<evidence type="ECO:0000256" key="3">
    <source>
        <dbReference type="SAM" id="Coils"/>
    </source>
</evidence>
<feature type="coiled-coil region" evidence="3">
    <location>
        <begin position="177"/>
        <end position="207"/>
    </location>
</feature>
<keyword evidence="2" id="KW-0479">Metal-binding</keyword>
<accession>A0A0C3KYS2</accession>
<name>A0A0C3KYS2_PISTI</name>
<reference evidence="5 6" key="1">
    <citation type="submission" date="2014-04" db="EMBL/GenBank/DDBJ databases">
        <authorList>
            <consortium name="DOE Joint Genome Institute"/>
            <person name="Kuo A."/>
            <person name="Kohler A."/>
            <person name="Costa M.D."/>
            <person name="Nagy L.G."/>
            <person name="Floudas D."/>
            <person name="Copeland A."/>
            <person name="Barry K.W."/>
            <person name="Cichocki N."/>
            <person name="Veneault-Fourrey C."/>
            <person name="LaButti K."/>
            <person name="Lindquist E.A."/>
            <person name="Lipzen A."/>
            <person name="Lundell T."/>
            <person name="Morin E."/>
            <person name="Murat C."/>
            <person name="Sun H."/>
            <person name="Tunlid A."/>
            <person name="Henrissat B."/>
            <person name="Grigoriev I.V."/>
            <person name="Hibbett D.S."/>
            <person name="Martin F."/>
            <person name="Nordberg H.P."/>
            <person name="Cantor M.N."/>
            <person name="Hua S.X."/>
        </authorList>
    </citation>
    <scope>NUCLEOTIDE SEQUENCE [LARGE SCALE GENOMIC DNA]</scope>
    <source>
        <strain evidence="5 6">Marx 270</strain>
    </source>
</reference>
<dbReference type="SMART" id="SM00343">
    <property type="entry name" value="ZnF_C2HC"/>
    <property type="match status" value="1"/>
</dbReference>
<evidence type="ECO:0000313" key="6">
    <source>
        <dbReference type="Proteomes" id="UP000054217"/>
    </source>
</evidence>
<dbReference type="InterPro" id="IPR036875">
    <property type="entry name" value="Znf_CCHC_sf"/>
</dbReference>
<dbReference type="STRING" id="870435.A0A0C3KYS2"/>
<gene>
    <name evidence="5" type="ORF">M404DRAFT_119628</name>
</gene>
<dbReference type="OrthoDB" id="3260975at2759"/>
<keyword evidence="1" id="KW-0507">mRNA processing</keyword>
<reference evidence="6" key="2">
    <citation type="submission" date="2015-01" db="EMBL/GenBank/DDBJ databases">
        <title>Evolutionary Origins and Diversification of the Mycorrhizal Mutualists.</title>
        <authorList>
            <consortium name="DOE Joint Genome Institute"/>
            <consortium name="Mycorrhizal Genomics Consortium"/>
            <person name="Kohler A."/>
            <person name="Kuo A."/>
            <person name="Nagy L.G."/>
            <person name="Floudas D."/>
            <person name="Copeland A."/>
            <person name="Barry K.W."/>
            <person name="Cichocki N."/>
            <person name="Veneault-Fourrey C."/>
            <person name="LaButti K."/>
            <person name="Lindquist E.A."/>
            <person name="Lipzen A."/>
            <person name="Lundell T."/>
            <person name="Morin E."/>
            <person name="Murat C."/>
            <person name="Riley R."/>
            <person name="Ohm R."/>
            <person name="Sun H."/>
            <person name="Tunlid A."/>
            <person name="Henrissat B."/>
            <person name="Grigoriev I.V."/>
            <person name="Hibbett D.S."/>
            <person name="Martin F."/>
        </authorList>
    </citation>
    <scope>NUCLEOTIDE SEQUENCE [LARGE SCALE GENOMIC DNA]</scope>
    <source>
        <strain evidence="6">Marx 270</strain>
    </source>
</reference>
<organism evidence="5 6">
    <name type="scientific">Pisolithus tinctorius Marx 270</name>
    <dbReference type="NCBI Taxonomy" id="870435"/>
    <lineage>
        <taxon>Eukaryota</taxon>
        <taxon>Fungi</taxon>
        <taxon>Dikarya</taxon>
        <taxon>Basidiomycota</taxon>
        <taxon>Agaricomycotina</taxon>
        <taxon>Agaricomycetes</taxon>
        <taxon>Agaricomycetidae</taxon>
        <taxon>Boletales</taxon>
        <taxon>Sclerodermatineae</taxon>
        <taxon>Pisolithaceae</taxon>
        <taxon>Pisolithus</taxon>
    </lineage>
</organism>
<protein>
    <recommendedName>
        <fullName evidence="4">CCHC-type domain-containing protein</fullName>
    </recommendedName>
</protein>